<feature type="transmembrane region" description="Helical" evidence="1">
    <location>
        <begin position="61"/>
        <end position="79"/>
    </location>
</feature>
<comment type="caution">
    <text evidence="3">The sequence shown here is derived from an EMBL/GenBank/DDBJ whole genome shotgun (WGS) entry which is preliminary data.</text>
</comment>
<keyword evidence="1" id="KW-0472">Membrane</keyword>
<protein>
    <recommendedName>
        <fullName evidence="2">Zinc-ribbon domain-containing protein</fullName>
    </recommendedName>
</protein>
<evidence type="ECO:0000313" key="3">
    <source>
        <dbReference type="EMBL" id="PTV04028.1"/>
    </source>
</evidence>
<dbReference type="AlphaFoldDB" id="A0A2T5Q3S2"/>
<feature type="domain" description="Zinc-ribbon" evidence="2">
    <location>
        <begin position="3"/>
        <end position="24"/>
    </location>
</feature>
<accession>A0A2T5Q3S2</accession>
<dbReference type="InterPro" id="IPR026870">
    <property type="entry name" value="Zinc_ribbon_dom"/>
</dbReference>
<gene>
    <name evidence="3" type="ORF">DB325_05260</name>
</gene>
<dbReference type="EMBL" id="QAZN01000007">
    <property type="protein sequence ID" value="PTV04028.1"/>
    <property type="molecule type" value="Genomic_DNA"/>
</dbReference>
<reference evidence="4" key="1">
    <citation type="submission" date="2018-04" db="EMBL/GenBank/DDBJ databases">
        <title>Draft Genome Sequences of 10 Lactobacillus Species from 22 Commercial Probiotic Products.</title>
        <authorList>
            <person name="Gangiredla J."/>
            <person name="Barnaba T.J."/>
            <person name="Mammel M.K."/>
            <person name="Lacher D.W."/>
            <person name="Elkins C.A."/>
            <person name="Lampel K.A."/>
            <person name="Whitehouse C.A."/>
            <person name="Tartera C."/>
        </authorList>
    </citation>
    <scope>NUCLEOTIDE SEQUENCE [LARGE SCALE GENOMIC DNA]</scope>
    <source>
        <strain evidence="4">DS12_10</strain>
    </source>
</reference>
<dbReference type="RefSeq" id="WP_107721493.1">
    <property type="nucleotide sequence ID" value="NZ_JAJGWL010000109.1"/>
</dbReference>
<dbReference type="Pfam" id="PF13240">
    <property type="entry name" value="Zn_Ribbon_1"/>
    <property type="match status" value="1"/>
</dbReference>
<name>A0A2T5Q3S2_LIMRT</name>
<keyword evidence="1" id="KW-0812">Transmembrane</keyword>
<dbReference type="Proteomes" id="UP000244083">
    <property type="component" value="Unassembled WGS sequence"/>
</dbReference>
<organism evidence="3 4">
    <name type="scientific">Limosilactobacillus reuteri</name>
    <name type="common">Lactobacillus reuteri</name>
    <dbReference type="NCBI Taxonomy" id="1598"/>
    <lineage>
        <taxon>Bacteria</taxon>
        <taxon>Bacillati</taxon>
        <taxon>Bacillota</taxon>
        <taxon>Bacilli</taxon>
        <taxon>Lactobacillales</taxon>
        <taxon>Lactobacillaceae</taxon>
        <taxon>Limosilactobacillus</taxon>
    </lineage>
</organism>
<proteinExistence type="predicted"/>
<keyword evidence="1" id="KW-1133">Transmembrane helix</keyword>
<evidence type="ECO:0000313" key="4">
    <source>
        <dbReference type="Proteomes" id="UP000244083"/>
    </source>
</evidence>
<sequence length="415" mass="47266">MKFCPNCGNKLKQDDKFCEKCGHNLSQNKIGRSAEQAKSQILNKLKNFGTSWFKKDKHRQYTIGAVIVLIFLILFAGHIHNNGGSIVTPKNVSFSKANKGTRIWLSADGTAKDSKVTEIIRLRGDKATKYDVYDNSITLGKLSSMSNSRIMQLAKYQDKKSFSHIVKDWNLYNDIPNPSYTFYDLYNHEPNCNIEVINSDNDGLYFDGNGKILDQISNETGVDDNELPLYSENNKNINVASTLKSAFQRSLDSVDYKGPRTAEIYTKATTDSSGNETMSQFLSVPSTYYDNTDVCNNNFYNICKSNPTIVKKIISYEKETRPYITNITSLSEYDEAFSKFVKPIIDSRKFQNQYTKNAFKPQNGWDKFNLNYTTSFKIYNSRFIGYDWTYNKASGVLVTKAQNDQQKAVFAKPSN</sequence>
<evidence type="ECO:0000256" key="1">
    <source>
        <dbReference type="SAM" id="Phobius"/>
    </source>
</evidence>
<evidence type="ECO:0000259" key="2">
    <source>
        <dbReference type="Pfam" id="PF13240"/>
    </source>
</evidence>